<dbReference type="GO" id="GO:0016787">
    <property type="term" value="F:hydrolase activity"/>
    <property type="evidence" value="ECO:0007669"/>
    <property type="project" value="UniProtKB-KW"/>
</dbReference>
<reference evidence="3 4" key="1">
    <citation type="submission" date="2023-08" db="EMBL/GenBank/DDBJ databases">
        <authorList>
            <person name="Palmer J.M."/>
        </authorList>
    </citation>
    <scope>NUCLEOTIDE SEQUENCE [LARGE SCALE GENOMIC DNA]</scope>
    <source>
        <strain evidence="3 4">TWF481</strain>
    </source>
</reference>
<dbReference type="AlphaFoldDB" id="A0AAV9WMJ7"/>
<dbReference type="GO" id="GO:0005737">
    <property type="term" value="C:cytoplasm"/>
    <property type="evidence" value="ECO:0007669"/>
    <property type="project" value="TreeGrafter"/>
</dbReference>
<dbReference type="GO" id="GO:0005634">
    <property type="term" value="C:nucleus"/>
    <property type="evidence" value="ECO:0007669"/>
    <property type="project" value="TreeGrafter"/>
</dbReference>
<keyword evidence="4" id="KW-1185">Reference proteome</keyword>
<dbReference type="InterPro" id="IPR050593">
    <property type="entry name" value="LovG"/>
</dbReference>
<dbReference type="Gene3D" id="3.40.50.1820">
    <property type="entry name" value="alpha/beta hydrolase"/>
    <property type="match status" value="1"/>
</dbReference>
<dbReference type="Pfam" id="PF03959">
    <property type="entry name" value="FSH1"/>
    <property type="match status" value="1"/>
</dbReference>
<accession>A0AAV9WMJ7</accession>
<sequence>MHFLCLHGIGTNSKVFETQTAAIRTELGDGHTYDFVEGTLDWPKAPELGSLFSDDDQYFAYYDPYNATSFRTAILQLEEYIKVEGPFDGVLAFSHGAALSSTLLLGQLQATSDGIDRGSTLNPFKCAIFLAAGIPWNLESLKKDELVRLDREYGSRISIPTAHVWAANDPLGPSMSAVLEDLCVPQVRHVYIHNEGHTVPGRRSPETLRNTINVIRRVLWDVTSAA</sequence>
<dbReference type="Proteomes" id="UP001370758">
    <property type="component" value="Unassembled WGS sequence"/>
</dbReference>
<dbReference type="GO" id="GO:0019748">
    <property type="term" value="P:secondary metabolic process"/>
    <property type="evidence" value="ECO:0007669"/>
    <property type="project" value="TreeGrafter"/>
</dbReference>
<dbReference type="InterPro" id="IPR029058">
    <property type="entry name" value="AB_hydrolase_fold"/>
</dbReference>
<feature type="domain" description="Serine hydrolase" evidence="2">
    <location>
        <begin position="2"/>
        <end position="203"/>
    </location>
</feature>
<comment type="caution">
    <text evidence="3">The sequence shown here is derived from an EMBL/GenBank/DDBJ whole genome shotgun (WGS) entry which is preliminary data.</text>
</comment>
<dbReference type="SUPFAM" id="SSF53474">
    <property type="entry name" value="alpha/beta-Hydrolases"/>
    <property type="match status" value="1"/>
</dbReference>
<dbReference type="InterPro" id="IPR005645">
    <property type="entry name" value="FSH-like_dom"/>
</dbReference>
<evidence type="ECO:0000256" key="1">
    <source>
        <dbReference type="ARBA" id="ARBA00022801"/>
    </source>
</evidence>
<evidence type="ECO:0000259" key="2">
    <source>
        <dbReference type="Pfam" id="PF03959"/>
    </source>
</evidence>
<proteinExistence type="predicted"/>
<gene>
    <name evidence="3" type="ORF">TWF481_004918</name>
</gene>
<dbReference type="PANTHER" id="PTHR48070">
    <property type="entry name" value="ESTERASE OVCA2"/>
    <property type="match status" value="1"/>
</dbReference>
<evidence type="ECO:0000313" key="3">
    <source>
        <dbReference type="EMBL" id="KAK6510202.1"/>
    </source>
</evidence>
<organism evidence="3 4">
    <name type="scientific">Arthrobotrys musiformis</name>
    <dbReference type="NCBI Taxonomy" id="47236"/>
    <lineage>
        <taxon>Eukaryota</taxon>
        <taxon>Fungi</taxon>
        <taxon>Dikarya</taxon>
        <taxon>Ascomycota</taxon>
        <taxon>Pezizomycotina</taxon>
        <taxon>Orbiliomycetes</taxon>
        <taxon>Orbiliales</taxon>
        <taxon>Orbiliaceae</taxon>
        <taxon>Arthrobotrys</taxon>
    </lineage>
</organism>
<name>A0AAV9WMJ7_9PEZI</name>
<evidence type="ECO:0000313" key="4">
    <source>
        <dbReference type="Proteomes" id="UP001370758"/>
    </source>
</evidence>
<protein>
    <recommendedName>
        <fullName evidence="2">Serine hydrolase domain-containing protein</fullName>
    </recommendedName>
</protein>
<dbReference type="PANTHER" id="PTHR48070:SF7">
    <property type="entry name" value="SERINE HYDROLASE FSH DOMAIN-CONTAINING PROTEIN-RELATED"/>
    <property type="match status" value="1"/>
</dbReference>
<dbReference type="EMBL" id="JAVHJL010000002">
    <property type="protein sequence ID" value="KAK6510202.1"/>
    <property type="molecule type" value="Genomic_DNA"/>
</dbReference>
<keyword evidence="1" id="KW-0378">Hydrolase</keyword>